<dbReference type="InterPro" id="IPR050834">
    <property type="entry name" value="Glycosyltransf_2"/>
</dbReference>
<dbReference type="InterPro" id="IPR001173">
    <property type="entry name" value="Glyco_trans_2-like"/>
</dbReference>
<dbReference type="CDD" id="cd06420">
    <property type="entry name" value="GT2_Chondriotin_Pol_N"/>
    <property type="match status" value="1"/>
</dbReference>
<evidence type="ECO:0000313" key="4">
    <source>
        <dbReference type="EMBL" id="SFN02334.1"/>
    </source>
</evidence>
<dbReference type="SUPFAM" id="SSF53448">
    <property type="entry name" value="Nucleotide-diphospho-sugar transferases"/>
    <property type="match status" value="1"/>
</dbReference>
<dbReference type="Gene3D" id="3.90.550.10">
    <property type="entry name" value="Spore Coat Polysaccharide Biosynthesis Protein SpsA, Chain A"/>
    <property type="match status" value="1"/>
</dbReference>
<dbReference type="PANTHER" id="PTHR43685">
    <property type="entry name" value="GLYCOSYLTRANSFERASE"/>
    <property type="match status" value="1"/>
</dbReference>
<dbReference type="InterPro" id="IPR029044">
    <property type="entry name" value="Nucleotide-diphossugar_trans"/>
</dbReference>
<dbReference type="Pfam" id="PF00535">
    <property type="entry name" value="Glycos_transf_2"/>
    <property type="match status" value="1"/>
</dbReference>
<evidence type="ECO:0000259" key="2">
    <source>
        <dbReference type="Pfam" id="PF00535"/>
    </source>
</evidence>
<dbReference type="Proteomes" id="UP000242869">
    <property type="component" value="Unassembled WGS sequence"/>
</dbReference>
<dbReference type="GO" id="GO:0016740">
    <property type="term" value="F:transferase activity"/>
    <property type="evidence" value="ECO:0007669"/>
    <property type="project" value="UniProtKB-KW"/>
</dbReference>
<gene>
    <name evidence="4" type="ORF">SAMN05660284_00276</name>
</gene>
<dbReference type="EMBL" id="FOVE01000002">
    <property type="protein sequence ID" value="SFN02334.1"/>
    <property type="molecule type" value="Genomic_DNA"/>
</dbReference>
<evidence type="ECO:0000259" key="3">
    <source>
        <dbReference type="Pfam" id="PF02709"/>
    </source>
</evidence>
<dbReference type="InterPro" id="IPR027791">
    <property type="entry name" value="Galactosyl_T_C"/>
</dbReference>
<name>A0A1I4VM56_9NEIS</name>
<dbReference type="AlphaFoldDB" id="A0A1I4VM56"/>
<dbReference type="OrthoDB" id="9815923at2"/>
<dbReference type="PANTHER" id="PTHR43685:SF3">
    <property type="entry name" value="SLR2126 PROTEIN"/>
    <property type="match status" value="1"/>
</dbReference>
<organism evidence="4 5">
    <name type="scientific">Formivibrio citricus</name>
    <dbReference type="NCBI Taxonomy" id="83765"/>
    <lineage>
        <taxon>Bacteria</taxon>
        <taxon>Pseudomonadati</taxon>
        <taxon>Pseudomonadota</taxon>
        <taxon>Betaproteobacteria</taxon>
        <taxon>Neisseriales</taxon>
        <taxon>Chitinibacteraceae</taxon>
        <taxon>Formivibrio</taxon>
    </lineage>
</organism>
<dbReference type="Pfam" id="PF02709">
    <property type="entry name" value="Glyco_transf_7C"/>
    <property type="match status" value="1"/>
</dbReference>
<proteinExistence type="predicted"/>
<evidence type="ECO:0000313" key="5">
    <source>
        <dbReference type="Proteomes" id="UP000242869"/>
    </source>
</evidence>
<keyword evidence="1 4" id="KW-0808">Transferase</keyword>
<feature type="domain" description="Galactosyltransferase C-terminal" evidence="3">
    <location>
        <begin position="177"/>
        <end position="227"/>
    </location>
</feature>
<reference evidence="5" key="1">
    <citation type="submission" date="2016-10" db="EMBL/GenBank/DDBJ databases">
        <authorList>
            <person name="Varghese N."/>
            <person name="Submissions S."/>
        </authorList>
    </citation>
    <scope>NUCLEOTIDE SEQUENCE [LARGE SCALE GENOMIC DNA]</scope>
    <source>
        <strain evidence="5">DSM 6150</strain>
    </source>
</reference>
<dbReference type="STRING" id="83765.SAMN05660284_00276"/>
<sequence length="279" mass="31362">MKLSVIVSTYNRTDALNAVLAGLAGQAGIDPADWEVIVADDGSGPATREVVESWQTRFPCTLRHVWHEDTGFRLAAIRNRSATVACGEYLVFLDGDCIPFPDFAHHHLKLAEAGWFVAGNRVLLAEKFTRKLLTSKQPAAPANWGALRWLLARVSGKSNRAIPWLRLGLDSARKKRAQRWQVLKGCNIGVWKSDFMRVNGFDEAFSGWGHEDSDFAVRLIRAGIRLKDGRFAVPVLHLWHKENDRSQQPENWARLEVTLKGHHVRATLGLDQYLEPDIP</sequence>
<keyword evidence="5" id="KW-1185">Reference proteome</keyword>
<protein>
    <submittedName>
        <fullName evidence="4">Glycosyltransferase involved in cell wall bisynthesis</fullName>
    </submittedName>
</protein>
<accession>A0A1I4VM56</accession>
<dbReference type="RefSeq" id="WP_091190118.1">
    <property type="nucleotide sequence ID" value="NZ_FOVE01000002.1"/>
</dbReference>
<feature type="domain" description="Glycosyltransferase 2-like" evidence="2">
    <location>
        <begin position="4"/>
        <end position="130"/>
    </location>
</feature>
<evidence type="ECO:0000256" key="1">
    <source>
        <dbReference type="ARBA" id="ARBA00022679"/>
    </source>
</evidence>